<protein>
    <submittedName>
        <fullName evidence="1">Uncharacterized protein</fullName>
    </submittedName>
</protein>
<keyword evidence="2" id="KW-1185">Reference proteome</keyword>
<comment type="caution">
    <text evidence="1">The sequence shown here is derived from an EMBL/GenBank/DDBJ whole genome shotgun (WGS) entry which is preliminary data.</text>
</comment>
<dbReference type="Proteomes" id="UP000499080">
    <property type="component" value="Unassembled WGS sequence"/>
</dbReference>
<accession>A0A4Y2J9I9</accession>
<evidence type="ECO:0000313" key="2">
    <source>
        <dbReference type="Proteomes" id="UP000499080"/>
    </source>
</evidence>
<sequence length="87" mass="10222">MSLVILLQPSKYQFPPTPIYFRARGLKPPFEYYTDRILEFLIRQSKWSVGISPKVGYPNFRAHRSSSHRIDDRLLLERSNLRGVGRS</sequence>
<name>A0A4Y2J9I9_ARAVE</name>
<dbReference type="AlphaFoldDB" id="A0A4Y2J9I9"/>
<gene>
    <name evidence="1" type="ORF">AVEN_147097_1</name>
</gene>
<proteinExistence type="predicted"/>
<reference evidence="1 2" key="1">
    <citation type="journal article" date="2019" name="Sci. Rep.">
        <title>Orb-weaving spider Araneus ventricosus genome elucidates the spidroin gene catalogue.</title>
        <authorList>
            <person name="Kono N."/>
            <person name="Nakamura H."/>
            <person name="Ohtoshi R."/>
            <person name="Moran D.A.P."/>
            <person name="Shinohara A."/>
            <person name="Yoshida Y."/>
            <person name="Fujiwara M."/>
            <person name="Mori M."/>
            <person name="Tomita M."/>
            <person name="Arakawa K."/>
        </authorList>
    </citation>
    <scope>NUCLEOTIDE SEQUENCE [LARGE SCALE GENOMIC DNA]</scope>
</reference>
<organism evidence="1 2">
    <name type="scientific">Araneus ventricosus</name>
    <name type="common">Orbweaver spider</name>
    <name type="synonym">Epeira ventricosa</name>
    <dbReference type="NCBI Taxonomy" id="182803"/>
    <lineage>
        <taxon>Eukaryota</taxon>
        <taxon>Metazoa</taxon>
        <taxon>Ecdysozoa</taxon>
        <taxon>Arthropoda</taxon>
        <taxon>Chelicerata</taxon>
        <taxon>Arachnida</taxon>
        <taxon>Araneae</taxon>
        <taxon>Araneomorphae</taxon>
        <taxon>Entelegynae</taxon>
        <taxon>Araneoidea</taxon>
        <taxon>Araneidae</taxon>
        <taxon>Araneus</taxon>
    </lineage>
</organism>
<evidence type="ECO:0000313" key="1">
    <source>
        <dbReference type="EMBL" id="GBM85988.1"/>
    </source>
</evidence>
<dbReference type="EMBL" id="BGPR01003280">
    <property type="protein sequence ID" value="GBM85988.1"/>
    <property type="molecule type" value="Genomic_DNA"/>
</dbReference>